<evidence type="ECO:0000313" key="3">
    <source>
        <dbReference type="Proteomes" id="UP000516444"/>
    </source>
</evidence>
<dbReference type="GO" id="GO:0004074">
    <property type="term" value="F:biliverdin reductase [NAD(P)H] activity"/>
    <property type="evidence" value="ECO:0007669"/>
    <property type="project" value="TreeGrafter"/>
</dbReference>
<dbReference type="RefSeq" id="WP_055507550.1">
    <property type="nucleotide sequence ID" value="NZ_AP023440.1"/>
</dbReference>
<dbReference type="PANTHER" id="PTHR43355">
    <property type="entry name" value="FLAVIN REDUCTASE (NADPH)"/>
    <property type="match status" value="1"/>
</dbReference>
<accession>A0A7G1NY70</accession>
<feature type="domain" description="NAD(P)-binding" evidence="1">
    <location>
        <begin position="7"/>
        <end position="195"/>
    </location>
</feature>
<gene>
    <name evidence="2" type="ORF">GCM10017557_24410</name>
</gene>
<dbReference type="InterPro" id="IPR016040">
    <property type="entry name" value="NAD(P)-bd_dom"/>
</dbReference>
<dbReference type="Gene3D" id="3.40.50.720">
    <property type="entry name" value="NAD(P)-binding Rossmann-like Domain"/>
    <property type="match status" value="1"/>
</dbReference>
<keyword evidence="3" id="KW-1185">Reference proteome</keyword>
<proteinExistence type="predicted"/>
<name>A0A7G1NY70_9ACTN</name>
<protein>
    <recommendedName>
        <fullName evidence="1">NAD(P)-binding domain-containing protein</fullName>
    </recommendedName>
</protein>
<reference evidence="2 3" key="1">
    <citation type="journal article" date="2014" name="Int. J. Syst. Evol. Microbiol.">
        <title>Complete genome sequence of Corynebacterium casei LMG S-19264T (=DSM 44701T), isolated from a smear-ripened cheese.</title>
        <authorList>
            <consortium name="US DOE Joint Genome Institute (JGI-PGF)"/>
            <person name="Walter F."/>
            <person name="Albersmeier A."/>
            <person name="Kalinowski J."/>
            <person name="Ruckert C."/>
        </authorList>
    </citation>
    <scope>NUCLEOTIDE SEQUENCE [LARGE SCALE GENOMIC DNA]</scope>
    <source>
        <strain evidence="2 3">JCM 4677</strain>
    </source>
</reference>
<dbReference type="GO" id="GO:0042602">
    <property type="term" value="F:riboflavin reductase (NADPH) activity"/>
    <property type="evidence" value="ECO:0007669"/>
    <property type="project" value="TreeGrafter"/>
</dbReference>
<sequence length="214" mass="23206">MKLVVFGANGATGRLVVAMAVTAGHSVTAIARRPREFPFHDRDVQVAEADVRDAEAVDWVVAGHDAVVSVVGVPPTRRPVTVYSEGAANIVTSMTGHGTRRLVCVSSAGLDPAVRSGRALSRREARRRVFQARMRGVHRDMGRMEDIVRGSALDWTLVRPGRLCGAGLTDYRTSSHALPGARTSRGDLAHLLLRQTVRDGQTRKTVYVFSGDRL</sequence>
<dbReference type="KEGG" id="sgm:GCM10017557_24410"/>
<dbReference type="PANTHER" id="PTHR43355:SF2">
    <property type="entry name" value="FLAVIN REDUCTASE (NADPH)"/>
    <property type="match status" value="1"/>
</dbReference>
<dbReference type="InterPro" id="IPR036291">
    <property type="entry name" value="NAD(P)-bd_dom_sf"/>
</dbReference>
<dbReference type="AlphaFoldDB" id="A0A7G1NY70"/>
<dbReference type="EMBL" id="AP023440">
    <property type="protein sequence ID" value="BCL27582.1"/>
    <property type="molecule type" value="Genomic_DNA"/>
</dbReference>
<dbReference type="InterPro" id="IPR051606">
    <property type="entry name" value="Polyketide_Oxido-like"/>
</dbReference>
<dbReference type="OrthoDB" id="3763081at2"/>
<evidence type="ECO:0000313" key="2">
    <source>
        <dbReference type="EMBL" id="BCL27582.1"/>
    </source>
</evidence>
<organism evidence="2 3">
    <name type="scientific">Streptomyces aurantiacus</name>
    <dbReference type="NCBI Taxonomy" id="47760"/>
    <lineage>
        <taxon>Bacteria</taxon>
        <taxon>Bacillati</taxon>
        <taxon>Actinomycetota</taxon>
        <taxon>Actinomycetes</taxon>
        <taxon>Kitasatosporales</taxon>
        <taxon>Streptomycetaceae</taxon>
        <taxon>Streptomyces</taxon>
        <taxon>Streptomyces aurantiacus group</taxon>
    </lineage>
</organism>
<dbReference type="SUPFAM" id="SSF51735">
    <property type="entry name" value="NAD(P)-binding Rossmann-fold domains"/>
    <property type="match status" value="1"/>
</dbReference>
<evidence type="ECO:0000259" key="1">
    <source>
        <dbReference type="Pfam" id="PF13460"/>
    </source>
</evidence>
<dbReference type="Pfam" id="PF13460">
    <property type="entry name" value="NAD_binding_10"/>
    <property type="match status" value="1"/>
</dbReference>
<dbReference type="Proteomes" id="UP000516444">
    <property type="component" value="Chromosome"/>
</dbReference>